<evidence type="ECO:0000259" key="4">
    <source>
        <dbReference type="SMART" id="SM00385"/>
    </source>
</evidence>
<dbReference type="STRING" id="2282107.A0A286UQZ3"/>
<dbReference type="InterPro" id="IPR043198">
    <property type="entry name" value="Cyclin/Ssn8"/>
</dbReference>
<gene>
    <name evidence="5" type="ORF">PNOK_0196800</name>
</gene>
<evidence type="ECO:0000256" key="3">
    <source>
        <dbReference type="SAM" id="MobiDB-lite"/>
    </source>
</evidence>
<dbReference type="GO" id="GO:0006357">
    <property type="term" value="P:regulation of transcription by RNA polymerase II"/>
    <property type="evidence" value="ECO:0007669"/>
    <property type="project" value="InterPro"/>
</dbReference>
<dbReference type="InterPro" id="IPR006671">
    <property type="entry name" value="Cyclin_N"/>
</dbReference>
<dbReference type="AlphaFoldDB" id="A0A286UQZ3"/>
<dbReference type="InParanoid" id="A0A286UQZ3"/>
<proteinExistence type="inferred from homology"/>
<evidence type="ECO:0000313" key="5">
    <source>
        <dbReference type="EMBL" id="PAV22011.1"/>
    </source>
</evidence>
<dbReference type="SUPFAM" id="SSF47954">
    <property type="entry name" value="Cyclin-like"/>
    <property type="match status" value="2"/>
</dbReference>
<evidence type="ECO:0000256" key="1">
    <source>
        <dbReference type="ARBA" id="ARBA00023127"/>
    </source>
</evidence>
<dbReference type="CDD" id="cd20525">
    <property type="entry name" value="CYCLIN_CCNH_rpt2"/>
    <property type="match status" value="1"/>
</dbReference>
<accession>A0A286UQZ3</accession>
<dbReference type="Pfam" id="PF16899">
    <property type="entry name" value="Cyclin_C_2"/>
    <property type="match status" value="1"/>
</dbReference>
<feature type="domain" description="Cyclin-like" evidence="4">
    <location>
        <begin position="113"/>
        <end position="195"/>
    </location>
</feature>
<dbReference type="InterPro" id="IPR031658">
    <property type="entry name" value="Cyclin_C_2"/>
</dbReference>
<dbReference type="FunCoup" id="A0A286UQZ3">
    <property type="interactions" value="594"/>
</dbReference>
<dbReference type="GO" id="GO:0016538">
    <property type="term" value="F:cyclin-dependent protein serine/threonine kinase regulator activity"/>
    <property type="evidence" value="ECO:0007669"/>
    <property type="project" value="InterPro"/>
</dbReference>
<name>A0A286UQZ3_9AGAM</name>
<evidence type="ECO:0000313" key="6">
    <source>
        <dbReference type="Proteomes" id="UP000217199"/>
    </source>
</evidence>
<dbReference type="EMBL" id="NBII01000002">
    <property type="protein sequence ID" value="PAV22011.1"/>
    <property type="molecule type" value="Genomic_DNA"/>
</dbReference>
<feature type="compositionally biased region" description="Basic and acidic residues" evidence="3">
    <location>
        <begin position="344"/>
        <end position="353"/>
    </location>
</feature>
<dbReference type="PANTHER" id="PTHR10026">
    <property type="entry name" value="CYCLIN"/>
    <property type="match status" value="1"/>
</dbReference>
<dbReference type="SMART" id="SM00385">
    <property type="entry name" value="CYCLIN"/>
    <property type="match status" value="1"/>
</dbReference>
<feature type="region of interest" description="Disordered" evidence="3">
    <location>
        <begin position="338"/>
        <end position="380"/>
    </location>
</feature>
<protein>
    <submittedName>
        <fullName evidence="5">Cyclin</fullName>
    </submittedName>
</protein>
<dbReference type="InterPro" id="IPR036915">
    <property type="entry name" value="Cyclin-like_sf"/>
</dbReference>
<keyword evidence="1 2" id="KW-0195">Cyclin</keyword>
<reference evidence="5 6" key="1">
    <citation type="journal article" date="2017" name="Mol. Ecol.">
        <title>Comparative and population genomic landscape of Phellinus noxius: A hypervariable fungus causing root rot in trees.</title>
        <authorList>
            <person name="Chung C.L."/>
            <person name="Lee T.J."/>
            <person name="Akiba M."/>
            <person name="Lee H.H."/>
            <person name="Kuo T.H."/>
            <person name="Liu D."/>
            <person name="Ke H.M."/>
            <person name="Yokoi T."/>
            <person name="Roa M.B."/>
            <person name="Lu M.J."/>
            <person name="Chang Y.Y."/>
            <person name="Ann P.J."/>
            <person name="Tsai J.N."/>
            <person name="Chen C.Y."/>
            <person name="Tzean S.S."/>
            <person name="Ota Y."/>
            <person name="Hattori T."/>
            <person name="Sahashi N."/>
            <person name="Liou R.F."/>
            <person name="Kikuchi T."/>
            <person name="Tsai I.J."/>
        </authorList>
    </citation>
    <scope>NUCLEOTIDE SEQUENCE [LARGE SCALE GENOMIC DNA]</scope>
    <source>
        <strain evidence="5 6">FFPRI411160</strain>
    </source>
</reference>
<dbReference type="InterPro" id="IPR013763">
    <property type="entry name" value="Cyclin-like_dom"/>
</dbReference>
<dbReference type="Gene3D" id="1.10.472.10">
    <property type="entry name" value="Cyclin-like"/>
    <property type="match status" value="1"/>
</dbReference>
<organism evidence="5 6">
    <name type="scientific">Pyrrhoderma noxium</name>
    <dbReference type="NCBI Taxonomy" id="2282107"/>
    <lineage>
        <taxon>Eukaryota</taxon>
        <taxon>Fungi</taxon>
        <taxon>Dikarya</taxon>
        <taxon>Basidiomycota</taxon>
        <taxon>Agaricomycotina</taxon>
        <taxon>Agaricomycetes</taxon>
        <taxon>Hymenochaetales</taxon>
        <taxon>Hymenochaetaceae</taxon>
        <taxon>Pyrrhoderma</taxon>
    </lineage>
</organism>
<sequence length="380" mass="42661">MVRLSLDTGSVPSTRGHLASPRDTTLLLAAMAVQQNPLDGFQSSAKRPIYEGSTQFRHWRYSREQLQDIRTSLNSEAVETIRNAFELDLPGSSASISFLNAEEELLLVKLYVGKVSQLCGHFRFPEEVEATAISYLKRFYLKNTVMDWHPKNVMLTTLFLATKTTNNPISIEAYTTHIPKTSPSDVLDLEFLVAQSLNFEFQVWHAHKALWGIYLDVQNLPNVPFDNLHETYVQASKTIRASRLTDAELIYAPSQIALAAFSIASPDLALSWLKAKVGEASLAVISDVIDMINRDGNGPDVERVRDIDRRLRICKNPEKVVGSKAYLAKQAEQEAKERAKRVKKAEEARRAMQADDPFGEELAPRPEVTPSLDDDDDDDD</sequence>
<comment type="caution">
    <text evidence="5">The sequence shown here is derived from an EMBL/GenBank/DDBJ whole genome shotgun (WGS) entry which is preliminary data.</text>
</comment>
<keyword evidence="6" id="KW-1185">Reference proteome</keyword>
<dbReference type="Pfam" id="PF00134">
    <property type="entry name" value="Cyclin_N"/>
    <property type="match status" value="1"/>
</dbReference>
<dbReference type="OrthoDB" id="340962at2759"/>
<dbReference type="Proteomes" id="UP000217199">
    <property type="component" value="Unassembled WGS sequence"/>
</dbReference>
<evidence type="ECO:0000256" key="2">
    <source>
        <dbReference type="RuleBase" id="RU000383"/>
    </source>
</evidence>
<dbReference type="CDD" id="cd20524">
    <property type="entry name" value="CYCLIN_CCNH_rpt1"/>
    <property type="match status" value="1"/>
</dbReference>
<comment type="similarity">
    <text evidence="2">Belongs to the cyclin family.</text>
</comment>